<evidence type="ECO:0000313" key="2">
    <source>
        <dbReference type="Proteomes" id="UP000814140"/>
    </source>
</evidence>
<protein>
    <submittedName>
        <fullName evidence="1">Uncharacterized protein</fullName>
    </submittedName>
</protein>
<comment type="caution">
    <text evidence="1">The sequence shown here is derived from an EMBL/GenBank/DDBJ whole genome shotgun (WGS) entry which is preliminary data.</text>
</comment>
<dbReference type="Proteomes" id="UP000814140">
    <property type="component" value="Unassembled WGS sequence"/>
</dbReference>
<proteinExistence type="predicted"/>
<keyword evidence="2" id="KW-1185">Reference proteome</keyword>
<reference evidence="1" key="2">
    <citation type="journal article" date="2022" name="New Phytol.">
        <title>Evolutionary transition to the ectomycorrhizal habit in the genomes of a hyperdiverse lineage of mushroom-forming fungi.</title>
        <authorList>
            <person name="Looney B."/>
            <person name="Miyauchi S."/>
            <person name="Morin E."/>
            <person name="Drula E."/>
            <person name="Courty P.E."/>
            <person name="Kohler A."/>
            <person name="Kuo A."/>
            <person name="LaButti K."/>
            <person name="Pangilinan J."/>
            <person name="Lipzen A."/>
            <person name="Riley R."/>
            <person name="Andreopoulos W."/>
            <person name="He G."/>
            <person name="Johnson J."/>
            <person name="Nolan M."/>
            <person name="Tritt A."/>
            <person name="Barry K.W."/>
            <person name="Grigoriev I.V."/>
            <person name="Nagy L.G."/>
            <person name="Hibbett D."/>
            <person name="Henrissat B."/>
            <person name="Matheny P.B."/>
            <person name="Labbe J."/>
            <person name="Martin F.M."/>
        </authorList>
    </citation>
    <scope>NUCLEOTIDE SEQUENCE</scope>
    <source>
        <strain evidence="1">HHB10654</strain>
    </source>
</reference>
<evidence type="ECO:0000313" key="1">
    <source>
        <dbReference type="EMBL" id="KAI0054850.1"/>
    </source>
</evidence>
<sequence>MPRVPAKPRKFKARNLTCPYPTCRSLFKNASGRTQHMNAMHACTFAPAPRAPVPAPDEIEHQHDFEEGQPGQLHDAIAPDGDNEQHEIAQNEQRETRLHPHLTGRPCRKNGHFLPPDSEPEPEDRPPPTDFSPYNNRPHFELADFLFRKDQMSGAKIDELMGLWAATLPEDQDPPFADHKDLYETIDDTPLGGVKWESFTVSYTGVVPDVNPPAWMSDEYTVWYRCPRQVLLNQLSNPDFAHEMDYTPKQVYGTNNKREYKDFMSGNWAWKQADILAEDPANEGATFCPVILGSDKTTVSVGTGHTEYYPLYLSNGLVHNNARRAHRNAVSVIAFLAIPKTDQEHQNLDNYRTFRRRLFHTSLRFILHSLRPGMTEAEIVRCADGHYRRMLYGLGPYIADYPEQALLACIVQGWCPKCTAPHDDLDSAECVRRSHEHTEALLEAFNHATLWNDYGVISDLTPFTVDFPRADIYELISPDLLHQVIKGTFKDHLVDWVVAYIEHEHSASDAAAILADIDRRIAATPSFPGLRNFEQGRGFKQWTGDDSKGLMKVFLPAIAGHVPEQMLRAVSAFMEFCYIARRNVIDEHSLDMLDDALERFHRDREIFRNVGVRPTGFSLPRQHSLKHYRPHIQLFGALNGLCSSITESKHIKAVKEPWRRSSRFNAIGQMLLTNQRLDKLAAARMDFTARGMLNGPCVRLPRAIVAAPEEHAEDMQDEQEQEDNDAAAAAAAAIAAEDDDEGDVDGPTVLGEVVLAKGRVRGLPSDVEELADVVGHPRLPELIRRFLFEQVNPGQDVSGMDVPLEDCPEFSGRVSIFPSAVATYYAPSDMCGVGGMHRERIRSVQSWRRGPPRRDCAFIERDANLPGFRGLHAVRVLLFMSLKYNGRLYPCALVSWFSPIDDVPCPDTGMWIVEPDVDQDGTRSLSVVHIDCFLRGAHLIGVPAGDTFLPVGFQASDSLDAFQAFYVNKYADHHSHEIAF</sequence>
<name>A0ACB8SFN0_9AGAM</name>
<accession>A0ACB8SFN0</accession>
<reference evidence="1" key="1">
    <citation type="submission" date="2021-03" db="EMBL/GenBank/DDBJ databases">
        <authorList>
            <consortium name="DOE Joint Genome Institute"/>
            <person name="Ahrendt S."/>
            <person name="Looney B.P."/>
            <person name="Miyauchi S."/>
            <person name="Morin E."/>
            <person name="Drula E."/>
            <person name="Courty P.E."/>
            <person name="Chicoki N."/>
            <person name="Fauchery L."/>
            <person name="Kohler A."/>
            <person name="Kuo A."/>
            <person name="Labutti K."/>
            <person name="Pangilinan J."/>
            <person name="Lipzen A."/>
            <person name="Riley R."/>
            <person name="Andreopoulos W."/>
            <person name="He G."/>
            <person name="Johnson J."/>
            <person name="Barry K.W."/>
            <person name="Grigoriev I.V."/>
            <person name="Nagy L."/>
            <person name="Hibbett D."/>
            <person name="Henrissat B."/>
            <person name="Matheny P.B."/>
            <person name="Labbe J."/>
            <person name="Martin F."/>
        </authorList>
    </citation>
    <scope>NUCLEOTIDE SEQUENCE</scope>
    <source>
        <strain evidence="1">HHB10654</strain>
    </source>
</reference>
<gene>
    <name evidence="1" type="ORF">BV25DRAFT_1873266</name>
</gene>
<dbReference type="EMBL" id="MU277338">
    <property type="protein sequence ID" value="KAI0054850.1"/>
    <property type="molecule type" value="Genomic_DNA"/>
</dbReference>
<organism evidence="1 2">
    <name type="scientific">Artomyces pyxidatus</name>
    <dbReference type="NCBI Taxonomy" id="48021"/>
    <lineage>
        <taxon>Eukaryota</taxon>
        <taxon>Fungi</taxon>
        <taxon>Dikarya</taxon>
        <taxon>Basidiomycota</taxon>
        <taxon>Agaricomycotina</taxon>
        <taxon>Agaricomycetes</taxon>
        <taxon>Russulales</taxon>
        <taxon>Auriscalpiaceae</taxon>
        <taxon>Artomyces</taxon>
    </lineage>
</organism>